<feature type="compositionally biased region" description="Polar residues" evidence="1">
    <location>
        <begin position="1"/>
        <end position="13"/>
    </location>
</feature>
<feature type="compositionally biased region" description="Low complexity" evidence="1">
    <location>
        <begin position="22"/>
        <end position="38"/>
    </location>
</feature>
<comment type="caution">
    <text evidence="2">The sequence shown here is derived from an EMBL/GenBank/DDBJ whole genome shotgun (WGS) entry which is preliminary data.</text>
</comment>
<name>A0AAN8WL72_HALRR</name>
<evidence type="ECO:0000256" key="1">
    <source>
        <dbReference type="SAM" id="MobiDB-lite"/>
    </source>
</evidence>
<feature type="region of interest" description="Disordered" evidence="1">
    <location>
        <begin position="1"/>
        <end position="52"/>
    </location>
</feature>
<feature type="non-terminal residue" evidence="2">
    <location>
        <position position="685"/>
    </location>
</feature>
<feature type="compositionally biased region" description="Basic and acidic residues" evidence="1">
    <location>
        <begin position="670"/>
        <end position="685"/>
    </location>
</feature>
<evidence type="ECO:0000313" key="2">
    <source>
        <dbReference type="EMBL" id="KAK7014460.1"/>
    </source>
</evidence>
<organism evidence="2 3">
    <name type="scientific">Halocaridina rubra</name>
    <name type="common">Hawaiian red shrimp</name>
    <dbReference type="NCBI Taxonomy" id="373956"/>
    <lineage>
        <taxon>Eukaryota</taxon>
        <taxon>Metazoa</taxon>
        <taxon>Ecdysozoa</taxon>
        <taxon>Arthropoda</taxon>
        <taxon>Crustacea</taxon>
        <taxon>Multicrustacea</taxon>
        <taxon>Malacostraca</taxon>
        <taxon>Eumalacostraca</taxon>
        <taxon>Eucarida</taxon>
        <taxon>Decapoda</taxon>
        <taxon>Pleocyemata</taxon>
        <taxon>Caridea</taxon>
        <taxon>Atyoidea</taxon>
        <taxon>Atyidae</taxon>
        <taxon>Halocaridina</taxon>
    </lineage>
</organism>
<reference evidence="2 3" key="1">
    <citation type="submission" date="2023-11" db="EMBL/GenBank/DDBJ databases">
        <title>Halocaridina rubra genome assembly.</title>
        <authorList>
            <person name="Smith C."/>
        </authorList>
    </citation>
    <scope>NUCLEOTIDE SEQUENCE [LARGE SCALE GENOMIC DNA]</scope>
    <source>
        <strain evidence="2">EP-1</strain>
        <tissue evidence="2">Whole</tissue>
    </source>
</reference>
<keyword evidence="3" id="KW-1185">Reference proteome</keyword>
<proteinExistence type="predicted"/>
<gene>
    <name evidence="2" type="ORF">SK128_023987</name>
</gene>
<feature type="region of interest" description="Disordered" evidence="1">
    <location>
        <begin position="459"/>
        <end position="500"/>
    </location>
</feature>
<feature type="region of interest" description="Disordered" evidence="1">
    <location>
        <begin position="525"/>
        <end position="685"/>
    </location>
</feature>
<dbReference type="EMBL" id="JAXCGZ010023278">
    <property type="protein sequence ID" value="KAK7014460.1"/>
    <property type="molecule type" value="Genomic_DNA"/>
</dbReference>
<sequence length="685" mass="74524">MDSRNVGNPSLPSSFKPKLVRSGLSSSLESSNTSQNSQDNPTPVPFSLADIPLPPSLEKAALSSQRPCTSSVICSSIEEVNIGNKNNQESSKSPLPAIASTMSEGLSLVSYSSSSAEVSGSEDNDQEEISVGSSAQNMDANKTSGVITEETTPSLVEKLQNLADIQEKDQSIESQYTVATYENIPNQKEKLCSPVKTVSSENVEEEKEKFQPEMGLADPPEETVMEVGSSDLSENHNIVSGINEGSLEESSLVSEKKTDELCTDIKSQLLEKEASLEVIEENSALPEGIKTETSTLSRTAKILERAVDEFVDRNVEQTSETPRDSDTGTEVLVPSESAIEAQQSIADEVQLRNDEVPLDPLEHQLKLLTEGLSVESSLRTDDKVVKDEVNAEATSENMETELNQGTMPEVLQPAELEYQGILNDAISMSNEEIDNILVTSSTEDVMKKVALKVEEEHQDLAKPDIESEVLPTSGSETPMEVDSVDATLDDASVSEENPPTTLSISAALKEVTRVAVGIPIAKEALSVDTASNKRSSTDDESYESADHAVEEPQVKKLRSEENEKGLTLEENDDASSTSKNESIEEAVSEPQGILEKNESLSLEATSQALPTFERLSAEFKESQNSSLTEETKNDLDSSCVDSSPQKDDDKDEDREEVVTMSKKKRKRKAYERPRGEGGKFKKERP</sequence>
<feature type="region of interest" description="Disordered" evidence="1">
    <location>
        <begin position="112"/>
        <end position="151"/>
    </location>
</feature>
<feature type="compositionally biased region" description="Polar residues" evidence="1">
    <location>
        <begin position="599"/>
        <end position="609"/>
    </location>
</feature>
<accession>A0AAN8WL72</accession>
<evidence type="ECO:0000313" key="3">
    <source>
        <dbReference type="Proteomes" id="UP001381693"/>
    </source>
</evidence>
<dbReference type="AlphaFoldDB" id="A0AAN8WL72"/>
<protein>
    <submittedName>
        <fullName evidence="2">Uncharacterized protein</fullName>
    </submittedName>
</protein>
<feature type="region of interest" description="Disordered" evidence="1">
    <location>
        <begin position="192"/>
        <end position="221"/>
    </location>
</feature>
<feature type="compositionally biased region" description="Polar residues" evidence="1">
    <location>
        <begin position="131"/>
        <end position="151"/>
    </location>
</feature>
<feature type="compositionally biased region" description="Basic and acidic residues" evidence="1">
    <location>
        <begin position="544"/>
        <end position="567"/>
    </location>
</feature>
<dbReference type="Proteomes" id="UP001381693">
    <property type="component" value="Unassembled WGS sequence"/>
</dbReference>